<dbReference type="GO" id="GO:0005576">
    <property type="term" value="C:extracellular region"/>
    <property type="evidence" value="ECO:0007669"/>
    <property type="project" value="TreeGrafter"/>
</dbReference>
<reference evidence="9 10" key="1">
    <citation type="journal article" date="2018" name="Elife">
        <title>Discovery and characterization of a prevalent human gut bacterial enzyme sufficient for the inactivation of a family of plant toxins.</title>
        <authorList>
            <person name="Koppel N."/>
            <person name="Bisanz J.E."/>
            <person name="Pandelia M.E."/>
            <person name="Turnbaugh P.J."/>
            <person name="Balskus E.P."/>
        </authorList>
    </citation>
    <scope>NUCLEOTIDE SEQUENCE [LARGE SCALE GENOMIC DNA]</scope>
    <source>
        <strain evidence="10">anaerobia AP69FAA</strain>
    </source>
</reference>
<dbReference type="InterPro" id="IPR038054">
    <property type="entry name" value="LD_TPept-like_central_sf"/>
</dbReference>
<dbReference type="PROSITE" id="PS52029">
    <property type="entry name" value="LD_TPASE"/>
    <property type="match status" value="1"/>
</dbReference>
<comment type="caution">
    <text evidence="9">The sequence shown here is derived from an EMBL/GenBank/DDBJ whole genome shotgun (WGS) entry which is preliminary data.</text>
</comment>
<dbReference type="GO" id="GO:0016740">
    <property type="term" value="F:transferase activity"/>
    <property type="evidence" value="ECO:0007669"/>
    <property type="project" value="UniProtKB-KW"/>
</dbReference>
<evidence type="ECO:0000256" key="5">
    <source>
        <dbReference type="ARBA" id="ARBA00023316"/>
    </source>
</evidence>
<dbReference type="Gene3D" id="2.40.440.10">
    <property type="entry name" value="L,D-transpeptidase catalytic domain-like"/>
    <property type="match status" value="1"/>
</dbReference>
<evidence type="ECO:0000256" key="4">
    <source>
        <dbReference type="ARBA" id="ARBA00022984"/>
    </source>
</evidence>
<keyword evidence="5 6" id="KW-0961">Cell wall biogenesis/degradation</keyword>
<dbReference type="GO" id="GO:0071972">
    <property type="term" value="F:peptidoglycan L,D-transpeptidase activity"/>
    <property type="evidence" value="ECO:0007669"/>
    <property type="project" value="TreeGrafter"/>
</dbReference>
<sequence length="481" mass="51383">MQIPSTGVSRPKKRVGKVLGIVAACLVVVLAIAYCGVALYFGSHFMPNTKIGNLDASLMSTADAEKALANEVNSYKLTITGNGFNLTVSAKDAGVDFNASEAVKEAYSAYNEWLWPVELTRSHDATGAMISSYNDSGLEQTVSAAVAAFNESATQPLNATVAYDSKSGSFTVCKEVAGTALDASKVMAVADAALAELDPKVVLSSEQLLQPTVFSTDPRLKTATEQANTMIGADIVLTMGKSTAAEVNADLISQWVTVDENVQAVLDEEAMRAWVDKLAGDCDTVGTTRTYTRADGKTITVSGGVYGWSIDYDALMDLVINGVKEGLVETVEIPNATSGDAYNGVGGRDWGNRYIDIDLAEQHVYFYDDSGALAWESDCISGIPDGTHDTSVGVFWMNAMQSPGKLTGYENGQKIYESTVQYWMPFDGNAIGLHDADWQPDFGGTMYKDGYGSHGCVNLPPAKAKELYSLIHSGDCVVSHW</sequence>
<evidence type="ECO:0000259" key="8">
    <source>
        <dbReference type="PROSITE" id="PS52029"/>
    </source>
</evidence>
<dbReference type="SUPFAM" id="SSF143985">
    <property type="entry name" value="L,D-transpeptidase pre-catalytic domain-like"/>
    <property type="match status" value="1"/>
</dbReference>
<dbReference type="CDD" id="cd16913">
    <property type="entry name" value="YkuD_like"/>
    <property type="match status" value="1"/>
</dbReference>
<feature type="transmembrane region" description="Helical" evidence="7">
    <location>
        <begin position="18"/>
        <end position="41"/>
    </location>
</feature>
<evidence type="ECO:0000256" key="3">
    <source>
        <dbReference type="ARBA" id="ARBA00022960"/>
    </source>
</evidence>
<evidence type="ECO:0000256" key="1">
    <source>
        <dbReference type="ARBA" id="ARBA00004752"/>
    </source>
</evidence>
<dbReference type="GO" id="GO:0071555">
    <property type="term" value="P:cell wall organization"/>
    <property type="evidence" value="ECO:0007669"/>
    <property type="project" value="UniProtKB-UniRule"/>
</dbReference>
<dbReference type="UniPathway" id="UPA00219"/>
<dbReference type="STRING" id="1034345.GCA_000236865_00070"/>
<dbReference type="GO" id="GO:0008360">
    <property type="term" value="P:regulation of cell shape"/>
    <property type="evidence" value="ECO:0007669"/>
    <property type="project" value="UniProtKB-UniRule"/>
</dbReference>
<keyword evidence="7" id="KW-1133">Transmembrane helix</keyword>
<organism evidence="9 10">
    <name type="scientific">Senegalimassilia anaerobia</name>
    <dbReference type="NCBI Taxonomy" id="1473216"/>
    <lineage>
        <taxon>Bacteria</taxon>
        <taxon>Bacillati</taxon>
        <taxon>Actinomycetota</taxon>
        <taxon>Coriobacteriia</taxon>
        <taxon>Coriobacteriales</taxon>
        <taxon>Coriobacteriaceae</taxon>
        <taxon>Senegalimassilia</taxon>
    </lineage>
</organism>
<comment type="pathway">
    <text evidence="1 6">Cell wall biogenesis; peptidoglycan biosynthesis.</text>
</comment>
<keyword evidence="7" id="KW-0472">Membrane</keyword>
<dbReference type="OrthoDB" id="3176960at2"/>
<dbReference type="PANTHER" id="PTHR30582">
    <property type="entry name" value="L,D-TRANSPEPTIDASE"/>
    <property type="match status" value="1"/>
</dbReference>
<evidence type="ECO:0000313" key="9">
    <source>
        <dbReference type="EMBL" id="RDB54495.1"/>
    </source>
</evidence>
<dbReference type="Pfam" id="PF12229">
    <property type="entry name" value="PG_binding_4"/>
    <property type="match status" value="1"/>
</dbReference>
<gene>
    <name evidence="9" type="ORF">C1880_09110</name>
</gene>
<name>A0A369L8K9_9ACTN</name>
<protein>
    <recommendedName>
        <fullName evidence="8">L,D-TPase catalytic domain-containing protein</fullName>
    </recommendedName>
</protein>
<keyword evidence="4 6" id="KW-0573">Peptidoglycan synthesis</keyword>
<evidence type="ECO:0000313" key="10">
    <source>
        <dbReference type="Proteomes" id="UP000253792"/>
    </source>
</evidence>
<dbReference type="InterPro" id="IPR005490">
    <property type="entry name" value="LD_TPept_cat_dom"/>
</dbReference>
<dbReference type="Pfam" id="PF03734">
    <property type="entry name" value="YkuD"/>
    <property type="match status" value="1"/>
</dbReference>
<keyword evidence="2" id="KW-0808">Transferase</keyword>
<dbReference type="PANTHER" id="PTHR30582:SF33">
    <property type="entry name" value="EXPORTED PROTEIN"/>
    <property type="match status" value="1"/>
</dbReference>
<feature type="active site" description="Nucleophile" evidence="6">
    <location>
        <position position="456"/>
    </location>
</feature>
<dbReference type="EMBL" id="PPTP01000009">
    <property type="protein sequence ID" value="RDB54495.1"/>
    <property type="molecule type" value="Genomic_DNA"/>
</dbReference>
<dbReference type="Gene3D" id="3.10.20.800">
    <property type="match status" value="1"/>
</dbReference>
<evidence type="ECO:0000256" key="7">
    <source>
        <dbReference type="SAM" id="Phobius"/>
    </source>
</evidence>
<proteinExistence type="predicted"/>
<keyword evidence="10" id="KW-1185">Reference proteome</keyword>
<dbReference type="InterPro" id="IPR050979">
    <property type="entry name" value="LD-transpeptidase"/>
</dbReference>
<accession>A0A369L8K9</accession>
<dbReference type="InterPro" id="IPR022029">
    <property type="entry name" value="YoaR-like_PG-bd"/>
</dbReference>
<dbReference type="InterPro" id="IPR038063">
    <property type="entry name" value="Transpep_catalytic_dom"/>
</dbReference>
<feature type="domain" description="L,D-TPase catalytic" evidence="8">
    <location>
        <begin position="353"/>
        <end position="480"/>
    </location>
</feature>
<evidence type="ECO:0000256" key="6">
    <source>
        <dbReference type="PROSITE-ProRule" id="PRU01373"/>
    </source>
</evidence>
<dbReference type="Proteomes" id="UP000253792">
    <property type="component" value="Unassembled WGS sequence"/>
</dbReference>
<evidence type="ECO:0000256" key="2">
    <source>
        <dbReference type="ARBA" id="ARBA00022679"/>
    </source>
</evidence>
<dbReference type="AlphaFoldDB" id="A0A369L8K9"/>
<keyword evidence="3 6" id="KW-0133">Cell shape</keyword>
<keyword evidence="7" id="KW-0812">Transmembrane</keyword>
<dbReference type="SUPFAM" id="SSF141523">
    <property type="entry name" value="L,D-transpeptidase catalytic domain-like"/>
    <property type="match status" value="1"/>
</dbReference>
<feature type="active site" description="Proton donor/acceptor" evidence="6">
    <location>
        <position position="434"/>
    </location>
</feature>
<dbReference type="GO" id="GO:0018104">
    <property type="term" value="P:peptidoglycan-protein cross-linking"/>
    <property type="evidence" value="ECO:0007669"/>
    <property type="project" value="TreeGrafter"/>
</dbReference>